<dbReference type="Pfam" id="PF07963">
    <property type="entry name" value="N_methyl"/>
    <property type="match status" value="1"/>
</dbReference>
<dbReference type="PROSITE" id="PS00409">
    <property type="entry name" value="PROKAR_NTER_METHYL"/>
    <property type="match status" value="1"/>
</dbReference>
<dbReference type="AlphaFoldDB" id="A0A432X7I5"/>
<comment type="caution">
    <text evidence="2">The sequence shown here is derived from an EMBL/GenBank/DDBJ whole genome shotgun (WGS) entry which is preliminary data.</text>
</comment>
<dbReference type="NCBIfam" id="TIGR02532">
    <property type="entry name" value="IV_pilin_GFxxxE"/>
    <property type="match status" value="1"/>
</dbReference>
<keyword evidence="1" id="KW-0472">Membrane</keyword>
<name>A0A432X7I5_9GAMM</name>
<keyword evidence="1" id="KW-1133">Transmembrane helix</keyword>
<protein>
    <submittedName>
        <fullName evidence="2">Uncharacterized protein</fullName>
    </submittedName>
</protein>
<evidence type="ECO:0000313" key="2">
    <source>
        <dbReference type="EMBL" id="RUO42829.1"/>
    </source>
</evidence>
<organism evidence="2 3">
    <name type="scientific">Aliidiomarina taiwanensis</name>
    <dbReference type="NCBI Taxonomy" id="946228"/>
    <lineage>
        <taxon>Bacteria</taxon>
        <taxon>Pseudomonadati</taxon>
        <taxon>Pseudomonadota</taxon>
        <taxon>Gammaproteobacteria</taxon>
        <taxon>Alteromonadales</taxon>
        <taxon>Idiomarinaceae</taxon>
        <taxon>Aliidiomarina</taxon>
    </lineage>
</organism>
<dbReference type="OrthoDB" id="5902365at2"/>
<evidence type="ECO:0000313" key="3">
    <source>
        <dbReference type="Proteomes" id="UP000286976"/>
    </source>
</evidence>
<dbReference type="EMBL" id="PIPQ01000002">
    <property type="protein sequence ID" value="RUO42829.1"/>
    <property type="molecule type" value="Genomic_DNA"/>
</dbReference>
<dbReference type="SUPFAM" id="SSF54523">
    <property type="entry name" value="Pili subunits"/>
    <property type="match status" value="1"/>
</dbReference>
<reference evidence="2 3" key="1">
    <citation type="journal article" date="2011" name="Front. Microbiol.">
        <title>Genomic signatures of strain selection and enhancement in Bacillus atrophaeus var. globigii, a historical biowarfare simulant.</title>
        <authorList>
            <person name="Gibbons H.S."/>
            <person name="Broomall S.M."/>
            <person name="McNew L.A."/>
            <person name="Daligault H."/>
            <person name="Chapman C."/>
            <person name="Bruce D."/>
            <person name="Karavis M."/>
            <person name="Krepps M."/>
            <person name="McGregor P.A."/>
            <person name="Hong C."/>
            <person name="Park K.H."/>
            <person name="Akmal A."/>
            <person name="Feldman A."/>
            <person name="Lin J.S."/>
            <person name="Chang W.E."/>
            <person name="Higgs B.W."/>
            <person name="Demirev P."/>
            <person name="Lindquist J."/>
            <person name="Liem A."/>
            <person name="Fochler E."/>
            <person name="Read T.D."/>
            <person name="Tapia R."/>
            <person name="Johnson S."/>
            <person name="Bishop-Lilly K.A."/>
            <person name="Detter C."/>
            <person name="Han C."/>
            <person name="Sozhamannan S."/>
            <person name="Rosenzweig C.N."/>
            <person name="Skowronski E.W."/>
        </authorList>
    </citation>
    <scope>NUCLEOTIDE SEQUENCE [LARGE SCALE GENOMIC DNA]</scope>
    <source>
        <strain evidence="2 3">AIT1</strain>
    </source>
</reference>
<dbReference type="InterPro" id="IPR012902">
    <property type="entry name" value="N_methyl_site"/>
</dbReference>
<keyword evidence="1" id="KW-0812">Transmembrane</keyword>
<dbReference type="PANTHER" id="PTHR30093">
    <property type="entry name" value="GENERAL SECRETION PATHWAY PROTEIN G"/>
    <property type="match status" value="1"/>
</dbReference>
<sequence>MKKQKGFTLIELIIVIVILGILAVTAAPKFFDFSSDARESTLGGAKAAIQGAMQVKYAESAISGSPAYPTADNIATDAGMSTSDWLIATTAASSITRVAPASTTQTAALDAADHTTIDKCYVEYNASGADANTPPVISIETNGC</sequence>
<dbReference type="PANTHER" id="PTHR30093:SF7">
    <property type="entry name" value="MSHA MAJOR PILIN SUBUNIT MSHA"/>
    <property type="match status" value="1"/>
</dbReference>
<keyword evidence="3" id="KW-1185">Reference proteome</keyword>
<accession>A0A432X7I5</accession>
<feature type="transmembrane region" description="Helical" evidence="1">
    <location>
        <begin position="12"/>
        <end position="31"/>
    </location>
</feature>
<dbReference type="Proteomes" id="UP000286976">
    <property type="component" value="Unassembled WGS sequence"/>
</dbReference>
<gene>
    <name evidence="2" type="ORF">CWE15_05345</name>
</gene>
<dbReference type="InterPro" id="IPR045584">
    <property type="entry name" value="Pilin-like"/>
</dbReference>
<proteinExistence type="predicted"/>
<evidence type="ECO:0000256" key="1">
    <source>
        <dbReference type="SAM" id="Phobius"/>
    </source>
</evidence>
<dbReference type="Gene3D" id="3.30.700.10">
    <property type="entry name" value="Glycoprotein, Type 4 Pilin"/>
    <property type="match status" value="1"/>
</dbReference>
<dbReference type="RefSeq" id="WP_126757045.1">
    <property type="nucleotide sequence ID" value="NZ_PIPQ01000002.1"/>
</dbReference>